<evidence type="ECO:0000256" key="1">
    <source>
        <dbReference type="ARBA" id="ARBA00009437"/>
    </source>
</evidence>
<dbReference type="SUPFAM" id="SSF46785">
    <property type="entry name" value="Winged helix' DNA-binding domain"/>
    <property type="match status" value="1"/>
</dbReference>
<keyword evidence="7" id="KW-1185">Reference proteome</keyword>
<evidence type="ECO:0000313" key="7">
    <source>
        <dbReference type="Proteomes" id="UP000308038"/>
    </source>
</evidence>
<dbReference type="Gene3D" id="3.40.190.290">
    <property type="match status" value="1"/>
</dbReference>
<accession>A0ABY2QEX4</accession>
<sequence>MGRADCGRTHAKGISRLEQKVMFQVARGLAKTLLDLITFLHNHKTPQQGREQDQPGSVMNLRHIEVFHAVYSVGSISGASRLLNVSQPSVSKIVKHAESRLGFRLFTLVRGRLTPTEEAHILFREVDDLHSRIDTFQRAARNLRSPSEGHIRIGVLPSLALAKLPRAISVFRQKWPRVTFEVSAIHHDEFRAALMSRECDFVIGHHAVGDPEIAAFSLGQGCVGALFVEGMFDRDLSAIPIDLLRSQELIGLAPSVSIGDLIAPVMAGTLKSTPAIQVKSVYIAAALARSGSGVAIVDQFTAQAFVGDDLHFRPVEPAVTFGLSVQHLSAHPLSRVARSFTDLMAGMIEAQGPSAERDDCRNAMGARQH</sequence>
<comment type="caution">
    <text evidence="6">The sequence shown here is derived from an EMBL/GenBank/DDBJ whole genome shotgun (WGS) entry which is preliminary data.</text>
</comment>
<dbReference type="Pfam" id="PF03466">
    <property type="entry name" value="LysR_substrate"/>
    <property type="match status" value="1"/>
</dbReference>
<keyword evidence="2" id="KW-0805">Transcription regulation</keyword>
<dbReference type="InterPro" id="IPR005119">
    <property type="entry name" value="LysR_subst-bd"/>
</dbReference>
<dbReference type="InterPro" id="IPR036388">
    <property type="entry name" value="WH-like_DNA-bd_sf"/>
</dbReference>
<dbReference type="PROSITE" id="PS50931">
    <property type="entry name" value="HTH_LYSR"/>
    <property type="match status" value="1"/>
</dbReference>
<dbReference type="PANTHER" id="PTHR30427:SF1">
    <property type="entry name" value="TRANSCRIPTIONAL ACTIVATOR PROTEIN LYSR"/>
    <property type="match status" value="1"/>
</dbReference>
<dbReference type="RefSeq" id="WP_082103054.1">
    <property type="nucleotide sequence ID" value="NZ_SSTI01000010.1"/>
</dbReference>
<dbReference type="InterPro" id="IPR000847">
    <property type="entry name" value="LysR_HTH_N"/>
</dbReference>
<evidence type="ECO:0000259" key="5">
    <source>
        <dbReference type="PROSITE" id="PS50931"/>
    </source>
</evidence>
<reference evidence="6 7" key="1">
    <citation type="submission" date="2019-04" db="EMBL/GenBank/DDBJ databases">
        <title>Microbes associate with the intestines of laboratory mice.</title>
        <authorList>
            <person name="Navarre W."/>
            <person name="Wong E."/>
            <person name="Huang K.C."/>
            <person name="Tropini C."/>
            <person name="Ng K."/>
            <person name="Yu B."/>
        </authorList>
    </citation>
    <scope>NUCLEOTIDE SEQUENCE [LARGE SCALE GENOMIC DNA]</scope>
    <source>
        <strain evidence="6 7">NM83_B4-11</strain>
    </source>
</reference>
<dbReference type="InterPro" id="IPR036390">
    <property type="entry name" value="WH_DNA-bd_sf"/>
</dbReference>
<feature type="domain" description="HTH lysR-type" evidence="5">
    <location>
        <begin position="59"/>
        <end position="116"/>
    </location>
</feature>
<gene>
    <name evidence="6" type="ORF">E5988_13535</name>
</gene>
<protein>
    <submittedName>
        <fullName evidence="6">LysR family transcriptional regulator</fullName>
    </submittedName>
</protein>
<evidence type="ECO:0000256" key="3">
    <source>
        <dbReference type="ARBA" id="ARBA00023125"/>
    </source>
</evidence>
<dbReference type="Proteomes" id="UP000308038">
    <property type="component" value="Unassembled WGS sequence"/>
</dbReference>
<keyword evidence="3" id="KW-0238">DNA-binding</keyword>
<dbReference type="Pfam" id="PF00126">
    <property type="entry name" value="HTH_1"/>
    <property type="match status" value="1"/>
</dbReference>
<dbReference type="Gene3D" id="1.10.10.10">
    <property type="entry name" value="Winged helix-like DNA-binding domain superfamily/Winged helix DNA-binding domain"/>
    <property type="match status" value="1"/>
</dbReference>
<name>A0ABY2QEX4_9SPHN</name>
<dbReference type="EMBL" id="SSTI01000010">
    <property type="protein sequence ID" value="THG38610.1"/>
    <property type="molecule type" value="Genomic_DNA"/>
</dbReference>
<proteinExistence type="inferred from homology"/>
<comment type="similarity">
    <text evidence="1">Belongs to the LysR transcriptional regulatory family.</text>
</comment>
<evidence type="ECO:0000256" key="4">
    <source>
        <dbReference type="ARBA" id="ARBA00023163"/>
    </source>
</evidence>
<dbReference type="SUPFAM" id="SSF53850">
    <property type="entry name" value="Periplasmic binding protein-like II"/>
    <property type="match status" value="1"/>
</dbReference>
<dbReference type="PANTHER" id="PTHR30427">
    <property type="entry name" value="TRANSCRIPTIONAL ACTIVATOR PROTEIN LYSR"/>
    <property type="match status" value="1"/>
</dbReference>
<keyword evidence="4" id="KW-0804">Transcription</keyword>
<organism evidence="6 7">
    <name type="scientific">Sphingomonas olei</name>
    <dbReference type="NCBI Taxonomy" id="1886787"/>
    <lineage>
        <taxon>Bacteria</taxon>
        <taxon>Pseudomonadati</taxon>
        <taxon>Pseudomonadota</taxon>
        <taxon>Alphaproteobacteria</taxon>
        <taxon>Sphingomonadales</taxon>
        <taxon>Sphingomonadaceae</taxon>
        <taxon>Sphingomonas</taxon>
    </lineage>
</organism>
<evidence type="ECO:0000256" key="2">
    <source>
        <dbReference type="ARBA" id="ARBA00023015"/>
    </source>
</evidence>
<evidence type="ECO:0000313" key="6">
    <source>
        <dbReference type="EMBL" id="THG38610.1"/>
    </source>
</evidence>